<feature type="compositionally biased region" description="Acidic residues" evidence="2">
    <location>
        <begin position="215"/>
        <end position="225"/>
    </location>
</feature>
<dbReference type="OrthoDB" id="5061200at2759"/>
<feature type="compositionally biased region" description="Polar residues" evidence="2">
    <location>
        <begin position="283"/>
        <end position="310"/>
    </location>
</feature>
<feature type="compositionally biased region" description="Acidic residues" evidence="2">
    <location>
        <begin position="234"/>
        <end position="250"/>
    </location>
</feature>
<evidence type="ECO:0000313" key="4">
    <source>
        <dbReference type="Proteomes" id="UP001152049"/>
    </source>
</evidence>
<dbReference type="EMBL" id="JAOQAZ010000028">
    <property type="protein sequence ID" value="KAJ4251530.1"/>
    <property type="molecule type" value="Genomic_DNA"/>
</dbReference>
<dbReference type="Proteomes" id="UP001152049">
    <property type="component" value="Unassembled WGS sequence"/>
</dbReference>
<sequence length="518" mass="57881">MAASDGDANGAVLTDNVFNGLGTQLQRDKALLVRQLAGKFPWEMLPACCIETKWTQSLLDKFSYYIFQLYSGPMSDEQLGGLRTALSEQLEDENMDRRKRLTLDILRHAYNQLKRAAAGPASSNRRYSQRHTRRSSINEPTSAETTRRTSSSNKLDSARASGTKRTRAEQESPTHVMSTRSSKRLRPETPPNITAPESPKTPETSRMRRVRGFTEPEENDEEEKSAEDNVNVENGDEDDGDDDTEEEDQTEEHPEAQDIQQSPAGQDDTNDESTETHDAEETTLGSVTADTTQSDPEQSSASPARTSQVAELTMTDEDIANNIRRYIGSIVHRQQSAAARKLLKHNAEHKRAKQNYAEAHGALNGARMALIAAKEQLGKASEQFTKAHSDLEIANETFANIQKLTFESPVLSAEMQRTVDRAQASYRETLSEKEAAIQEANDAGKRVEEAGRVANAAEIKLGEQERLLNDFRTKEGNERRFKCVVHVETDARDESDELFPEFELKFDSIISRGERSPS</sequence>
<reference evidence="3" key="1">
    <citation type="submission" date="2022-09" db="EMBL/GenBank/DDBJ databases">
        <title>Fusarium specimens isolated from Avocado Roots.</title>
        <authorList>
            <person name="Stajich J."/>
            <person name="Roper C."/>
            <person name="Heimlech-Rivalta G."/>
        </authorList>
    </citation>
    <scope>NUCLEOTIDE SEQUENCE</scope>
    <source>
        <strain evidence="3">CF00136</strain>
    </source>
</reference>
<keyword evidence="4" id="KW-1185">Reference proteome</keyword>
<keyword evidence="1" id="KW-0175">Coiled coil</keyword>
<evidence type="ECO:0000256" key="1">
    <source>
        <dbReference type="SAM" id="Coils"/>
    </source>
</evidence>
<evidence type="ECO:0000313" key="3">
    <source>
        <dbReference type="EMBL" id="KAJ4251530.1"/>
    </source>
</evidence>
<feature type="region of interest" description="Disordered" evidence="2">
    <location>
        <begin position="115"/>
        <end position="314"/>
    </location>
</feature>
<organism evidence="3 4">
    <name type="scientific">Fusarium torreyae</name>
    <dbReference type="NCBI Taxonomy" id="1237075"/>
    <lineage>
        <taxon>Eukaryota</taxon>
        <taxon>Fungi</taxon>
        <taxon>Dikarya</taxon>
        <taxon>Ascomycota</taxon>
        <taxon>Pezizomycotina</taxon>
        <taxon>Sordariomycetes</taxon>
        <taxon>Hypocreomycetidae</taxon>
        <taxon>Hypocreales</taxon>
        <taxon>Nectriaceae</taxon>
        <taxon>Fusarium</taxon>
    </lineage>
</organism>
<evidence type="ECO:0000256" key="2">
    <source>
        <dbReference type="SAM" id="MobiDB-lite"/>
    </source>
</evidence>
<proteinExistence type="predicted"/>
<feature type="compositionally biased region" description="Low complexity" evidence="2">
    <location>
        <begin position="141"/>
        <end position="152"/>
    </location>
</feature>
<comment type="caution">
    <text evidence="3">The sequence shown here is derived from an EMBL/GenBank/DDBJ whole genome shotgun (WGS) entry which is preliminary data.</text>
</comment>
<accession>A0A9W8RTR8</accession>
<dbReference type="AlphaFoldDB" id="A0A9W8RTR8"/>
<feature type="coiled-coil region" evidence="1">
    <location>
        <begin position="419"/>
        <end position="450"/>
    </location>
</feature>
<protein>
    <submittedName>
        <fullName evidence="3">Uncharacterized protein</fullName>
    </submittedName>
</protein>
<name>A0A9W8RTR8_9HYPO</name>
<gene>
    <name evidence="3" type="ORF">NW762_011518</name>
</gene>